<dbReference type="AlphaFoldDB" id="A0AAJ6BFY7"/>
<feature type="transmembrane region" description="Helical" evidence="6">
    <location>
        <begin position="195"/>
        <end position="217"/>
    </location>
</feature>
<dbReference type="Pfam" id="PF01226">
    <property type="entry name" value="Form_Nir_trans"/>
    <property type="match status" value="1"/>
</dbReference>
<protein>
    <submittedName>
        <fullName evidence="7">Formate/nitrite transporter family protein</fullName>
    </submittedName>
</protein>
<dbReference type="EMBL" id="CP119311">
    <property type="protein sequence ID" value="WEK35613.1"/>
    <property type="molecule type" value="Genomic_DNA"/>
</dbReference>
<evidence type="ECO:0000256" key="6">
    <source>
        <dbReference type="SAM" id="Phobius"/>
    </source>
</evidence>
<evidence type="ECO:0000256" key="3">
    <source>
        <dbReference type="ARBA" id="ARBA00022989"/>
    </source>
</evidence>
<proteinExistence type="inferred from homology"/>
<feature type="transmembrane region" description="Helical" evidence="6">
    <location>
        <begin position="58"/>
        <end position="84"/>
    </location>
</feature>
<gene>
    <name evidence="7" type="ORF">P0Y53_24270</name>
</gene>
<comment type="subcellular location">
    <subcellularLocation>
        <location evidence="1">Membrane</location>
        <topology evidence="1">Multi-pass membrane protein</topology>
    </subcellularLocation>
</comment>
<accession>A0AAJ6BFY7</accession>
<dbReference type="Gene3D" id="1.20.1080.10">
    <property type="entry name" value="Glycerol uptake facilitator protein"/>
    <property type="match status" value="1"/>
</dbReference>
<evidence type="ECO:0000256" key="4">
    <source>
        <dbReference type="ARBA" id="ARBA00023136"/>
    </source>
</evidence>
<dbReference type="PANTHER" id="PTHR30520:SF6">
    <property type="entry name" value="FORMATE_NITRATE FAMILY TRANSPORTER (EUROFUNG)"/>
    <property type="match status" value="1"/>
</dbReference>
<feature type="transmembrane region" description="Helical" evidence="6">
    <location>
        <begin position="237"/>
        <end position="258"/>
    </location>
</feature>
<feature type="transmembrane region" description="Helical" evidence="6">
    <location>
        <begin position="29"/>
        <end position="52"/>
    </location>
</feature>
<evidence type="ECO:0000256" key="5">
    <source>
        <dbReference type="ARBA" id="ARBA00049660"/>
    </source>
</evidence>
<reference evidence="7" key="1">
    <citation type="submission" date="2023-03" db="EMBL/GenBank/DDBJ databases">
        <title>Andean soil-derived lignocellulolytic bacterial consortium as a source of novel taxa and putative plastic-active enzymes.</title>
        <authorList>
            <person name="Diaz-Garcia L."/>
            <person name="Chuvochina M."/>
            <person name="Feuerriegel G."/>
            <person name="Bunk B."/>
            <person name="Sproer C."/>
            <person name="Streit W.R."/>
            <person name="Rodriguez L.M."/>
            <person name="Overmann J."/>
            <person name="Jimenez D.J."/>
        </authorList>
    </citation>
    <scope>NUCLEOTIDE SEQUENCE</scope>
    <source>
        <strain evidence="7">MAG 7</strain>
    </source>
</reference>
<evidence type="ECO:0000256" key="2">
    <source>
        <dbReference type="ARBA" id="ARBA00022692"/>
    </source>
</evidence>
<sequence length="267" mass="28691">MMDYKKPAEVVGLMIETGTYKSKLSPKDLLIRGMLAGSLLGFGTTLSITASVQTGMPVIGALFFPACFVTVILLGFELVTGSFAMLPTAWFDGKVTMPVLLKNWLYVYLGNMIGGALYAFLYWGAITHFGHGDHTPLSAAIIKLAESKTIGYMADGPVGGWFTCFTKGILCNWMVSLGVVMGLTSTSTSGKIMAAWLPIFIFFAQGFEHCVVNMFVVPAAMLMGADISFGQWFTLNQIPATIGNIVGGVLFTALALYLTHGPKKQAH</sequence>
<name>A0AAJ6BFY7_9BACT</name>
<keyword evidence="4 6" id="KW-0472">Membrane</keyword>
<feature type="transmembrane region" description="Helical" evidence="6">
    <location>
        <begin position="160"/>
        <end position="183"/>
    </location>
</feature>
<comment type="similarity">
    <text evidence="5">Belongs to the FNT transporter (TC 1.A.16) family.</text>
</comment>
<evidence type="ECO:0000256" key="1">
    <source>
        <dbReference type="ARBA" id="ARBA00004141"/>
    </source>
</evidence>
<keyword evidence="2 6" id="KW-0812">Transmembrane</keyword>
<evidence type="ECO:0000313" key="8">
    <source>
        <dbReference type="Proteomes" id="UP001220610"/>
    </source>
</evidence>
<dbReference type="InterPro" id="IPR000292">
    <property type="entry name" value="For/NO2_transpt"/>
</dbReference>
<feature type="transmembrane region" description="Helical" evidence="6">
    <location>
        <begin position="105"/>
        <end position="126"/>
    </location>
</feature>
<dbReference type="InterPro" id="IPR023271">
    <property type="entry name" value="Aquaporin-like"/>
</dbReference>
<dbReference type="Proteomes" id="UP001220610">
    <property type="component" value="Chromosome"/>
</dbReference>
<dbReference type="GO" id="GO:0015499">
    <property type="term" value="F:formate transmembrane transporter activity"/>
    <property type="evidence" value="ECO:0007669"/>
    <property type="project" value="TreeGrafter"/>
</dbReference>
<organism evidence="7 8">
    <name type="scientific">Candidatus Pseudobacter hemicellulosilyticus</name>
    <dbReference type="NCBI Taxonomy" id="3121375"/>
    <lineage>
        <taxon>Bacteria</taxon>
        <taxon>Pseudomonadati</taxon>
        <taxon>Bacteroidota</taxon>
        <taxon>Chitinophagia</taxon>
        <taxon>Chitinophagales</taxon>
        <taxon>Chitinophagaceae</taxon>
        <taxon>Pseudobacter</taxon>
    </lineage>
</organism>
<dbReference type="GO" id="GO:0005886">
    <property type="term" value="C:plasma membrane"/>
    <property type="evidence" value="ECO:0007669"/>
    <property type="project" value="TreeGrafter"/>
</dbReference>
<keyword evidence="3 6" id="KW-1133">Transmembrane helix</keyword>
<evidence type="ECO:0000313" key="7">
    <source>
        <dbReference type="EMBL" id="WEK35613.1"/>
    </source>
</evidence>
<dbReference type="PANTHER" id="PTHR30520">
    <property type="entry name" value="FORMATE TRANSPORTER-RELATED"/>
    <property type="match status" value="1"/>
</dbReference>